<dbReference type="Proteomes" id="UP000273022">
    <property type="component" value="Unassembled WGS sequence"/>
</dbReference>
<proteinExistence type="predicted"/>
<gene>
    <name evidence="2" type="ORF">D5R81_16045</name>
</gene>
<dbReference type="EMBL" id="QYYH01000125">
    <property type="protein sequence ID" value="RJY07342.1"/>
    <property type="molecule type" value="Genomic_DNA"/>
</dbReference>
<accession>A0A3A6TPT3</accession>
<keyword evidence="1" id="KW-0812">Transmembrane</keyword>
<evidence type="ECO:0000313" key="2">
    <source>
        <dbReference type="EMBL" id="RJY07342.1"/>
    </source>
</evidence>
<keyword evidence="1" id="KW-0472">Membrane</keyword>
<evidence type="ECO:0000313" key="3">
    <source>
        <dbReference type="Proteomes" id="UP000273022"/>
    </source>
</evidence>
<protein>
    <submittedName>
        <fullName evidence="2">Uncharacterized protein</fullName>
    </submittedName>
</protein>
<dbReference type="AlphaFoldDB" id="A0A3A6TPT3"/>
<sequence>MALARRQWNNIIIFCCIFMVATLSFLQQKTTDIPSSAQPLFDQNIHLSQLQLDAVWFSQNNKKGQCDRRVSNCQAWKQAWNNVQVSPVTLSDIPTEDPLELILTIADSPAEQVWLLFPDKGLLKTSSGNWYLIPPSQRQHLLPKLVQ</sequence>
<keyword evidence="3" id="KW-1185">Reference proteome</keyword>
<evidence type="ECO:0000256" key="1">
    <source>
        <dbReference type="SAM" id="Phobius"/>
    </source>
</evidence>
<name>A0A3A6TPT3_9GAMM</name>
<keyword evidence="1" id="KW-1133">Transmembrane helix</keyword>
<dbReference type="OrthoDB" id="5587008at2"/>
<reference evidence="2 3" key="1">
    <citation type="submission" date="2018-09" db="EMBL/GenBank/DDBJ databases">
        <title>Phylogeny of the Shewanellaceae, and recommendation for two new genera, Pseudoshewanella and Parashewanella.</title>
        <authorList>
            <person name="Wang G."/>
        </authorList>
    </citation>
    <scope>NUCLEOTIDE SEQUENCE [LARGE SCALE GENOMIC DNA]</scope>
    <source>
        <strain evidence="2 3">KCTC 22492</strain>
    </source>
</reference>
<organism evidence="2 3">
    <name type="scientific">Parashewanella spongiae</name>
    <dbReference type="NCBI Taxonomy" id="342950"/>
    <lineage>
        <taxon>Bacteria</taxon>
        <taxon>Pseudomonadati</taxon>
        <taxon>Pseudomonadota</taxon>
        <taxon>Gammaproteobacteria</taxon>
        <taxon>Alteromonadales</taxon>
        <taxon>Shewanellaceae</taxon>
        <taxon>Parashewanella</taxon>
    </lineage>
</organism>
<dbReference type="RefSeq" id="WP_121854638.1">
    <property type="nucleotide sequence ID" value="NZ_CP037952.1"/>
</dbReference>
<feature type="transmembrane region" description="Helical" evidence="1">
    <location>
        <begin position="7"/>
        <end position="26"/>
    </location>
</feature>
<comment type="caution">
    <text evidence="2">The sequence shown here is derived from an EMBL/GenBank/DDBJ whole genome shotgun (WGS) entry which is preliminary data.</text>
</comment>